<dbReference type="EMBL" id="JAYKXH010000012">
    <property type="protein sequence ID" value="KAK7150644.1"/>
    <property type="molecule type" value="Genomic_DNA"/>
</dbReference>
<evidence type="ECO:0000313" key="2">
    <source>
        <dbReference type="Proteomes" id="UP001364617"/>
    </source>
</evidence>
<sequence>MHMLSQKVLVMDVKQIECSPVNLDEDKVRLCVEEWTVTVQTVILRTMSGRIQGHDLIRRSQVPERVEVEHSEAEAEAEAGCFKYINMVLLVTRQGPL</sequence>
<proteinExistence type="predicted"/>
<gene>
    <name evidence="1" type="ORF">R3I93_011785</name>
</gene>
<accession>A0AAN9CWI0</accession>
<dbReference type="AlphaFoldDB" id="A0AAN9CWI0"/>
<dbReference type="Proteomes" id="UP001364617">
    <property type="component" value="Unassembled WGS sequence"/>
</dbReference>
<protein>
    <submittedName>
        <fullName evidence="1">Uncharacterized protein</fullName>
    </submittedName>
</protein>
<comment type="caution">
    <text evidence="1">The sequence shown here is derived from an EMBL/GenBank/DDBJ whole genome shotgun (WGS) entry which is preliminary data.</text>
</comment>
<keyword evidence="2" id="KW-1185">Reference proteome</keyword>
<name>A0AAN9CWI0_9TELE</name>
<reference evidence="1 2" key="1">
    <citation type="submission" date="2024-02" db="EMBL/GenBank/DDBJ databases">
        <title>Chromosome-level genome assembly of the Eurasian Minnow (Phoxinus phoxinus).</title>
        <authorList>
            <person name="Oriowo T.O."/>
            <person name="Martin S."/>
            <person name="Stange M."/>
            <person name="Chrysostomakis Y."/>
            <person name="Brown T."/>
            <person name="Winkler S."/>
            <person name="Kukowka S."/>
            <person name="Myers E.W."/>
            <person name="Bohne A."/>
        </authorList>
    </citation>
    <scope>NUCLEOTIDE SEQUENCE [LARGE SCALE GENOMIC DNA]</scope>
    <source>
        <strain evidence="1">ZFMK-TIS-60720</strain>
        <tissue evidence="1">Whole Organism</tissue>
    </source>
</reference>
<organism evidence="1 2">
    <name type="scientific">Phoxinus phoxinus</name>
    <name type="common">Eurasian minnow</name>
    <dbReference type="NCBI Taxonomy" id="58324"/>
    <lineage>
        <taxon>Eukaryota</taxon>
        <taxon>Metazoa</taxon>
        <taxon>Chordata</taxon>
        <taxon>Craniata</taxon>
        <taxon>Vertebrata</taxon>
        <taxon>Euteleostomi</taxon>
        <taxon>Actinopterygii</taxon>
        <taxon>Neopterygii</taxon>
        <taxon>Teleostei</taxon>
        <taxon>Ostariophysi</taxon>
        <taxon>Cypriniformes</taxon>
        <taxon>Leuciscidae</taxon>
        <taxon>Phoxininae</taxon>
        <taxon>Phoxinus</taxon>
    </lineage>
</organism>
<evidence type="ECO:0000313" key="1">
    <source>
        <dbReference type="EMBL" id="KAK7150644.1"/>
    </source>
</evidence>